<dbReference type="EMBL" id="JMSE01001140">
    <property type="protein sequence ID" value="KDN64356.1"/>
    <property type="molecule type" value="Genomic_DNA"/>
</dbReference>
<comment type="caution">
    <text evidence="3">The sequence shown here is derived from an EMBL/GenBank/DDBJ whole genome shotgun (WGS) entry which is preliminary data.</text>
</comment>
<reference evidence="4" key="1">
    <citation type="journal article" date="2014" name="Genome Announc.">
        <title>Draft genome sequence of Colletotrichum sublineola, a destructive pathogen of cultivated sorghum.</title>
        <authorList>
            <person name="Baroncelli R."/>
            <person name="Sanz-Martin J.M."/>
            <person name="Rech G.E."/>
            <person name="Sukno S.A."/>
            <person name="Thon M.R."/>
        </authorList>
    </citation>
    <scope>NUCLEOTIDE SEQUENCE [LARGE SCALE GENOMIC DNA]</scope>
    <source>
        <strain evidence="4">TX430BB</strain>
    </source>
</reference>
<evidence type="ECO:0000256" key="1">
    <source>
        <dbReference type="SAM" id="Coils"/>
    </source>
</evidence>
<gene>
    <name evidence="3" type="ORF">CSUB01_06237</name>
</gene>
<keyword evidence="1" id="KW-0175">Coiled coil</keyword>
<dbReference type="HOGENOM" id="CLU_025581_1_0_1"/>
<dbReference type="OrthoDB" id="3200163at2759"/>
<dbReference type="eggNOG" id="ENOG502SQZW">
    <property type="taxonomic scope" value="Eukaryota"/>
</dbReference>
<dbReference type="OMA" id="HRFRSIN"/>
<sequence>MAEVFGVVVSALTVAETAGKFGGSIIKLKKLWDEVQDVPNEISQLVRQLELLRPVLAEMESEFTQQTHKAYHNSAANLSMEYCQQAVAELDALAEDLRLKIDAAKRSRRNITKLKVTFKKEQIRGYQEKIQFALQLLSLSQQTYTICVVKSRFLTFPDPARQGDSTQTTTPQSPVQPERASDNRLAKRNVSSRTQHKLKTPAMPLWQASFFGGFVYRMVSDPDHPDIEVHQERVQLPRWISETFWDFQAYRARTGWKASLKPWTMRPFGDPIFELCRDGSWTDVLKNSVCFGKYEITKGLVEMGLSLDIVDNQGKTPLYKMDEDLWYTKASFSLFQFLLDTGELDDDIERCFMPEEVTLSSNLPKILWKKSGVLDMVIERSIGLDSYYRLPLDSRFIHLDWDFVDSEVLLDEIHKSGNLELADFRPVFDISDESSFGSFTLKYFYKLVWSHIHYTYPNGMSGKACKEFHNGRNLARWVFGGLSVKDLGQMEMGQSWSWYWNSQVFGALVEWQYWLLLVPYPFGKPEEFGKPRFAQKAFLIWLEDLKAAGIDLAEYGRQELEIYLAHDSLQDRRWFYGYTIYFSKPITSGWKLVEFTYGSEPRDWKFTWDLDAWEYSGDFWELVENPPLHIPGGWVDDESW</sequence>
<evidence type="ECO:0008006" key="5">
    <source>
        <dbReference type="Google" id="ProtNLM"/>
    </source>
</evidence>
<evidence type="ECO:0000313" key="4">
    <source>
        <dbReference type="Proteomes" id="UP000027238"/>
    </source>
</evidence>
<dbReference type="Proteomes" id="UP000027238">
    <property type="component" value="Unassembled WGS sequence"/>
</dbReference>
<keyword evidence="4" id="KW-1185">Reference proteome</keyword>
<organism evidence="3 4">
    <name type="scientific">Colletotrichum sublineola</name>
    <name type="common">Sorghum anthracnose fungus</name>
    <dbReference type="NCBI Taxonomy" id="1173701"/>
    <lineage>
        <taxon>Eukaryota</taxon>
        <taxon>Fungi</taxon>
        <taxon>Dikarya</taxon>
        <taxon>Ascomycota</taxon>
        <taxon>Pezizomycotina</taxon>
        <taxon>Sordariomycetes</taxon>
        <taxon>Hypocreomycetidae</taxon>
        <taxon>Glomerellales</taxon>
        <taxon>Glomerellaceae</taxon>
        <taxon>Colletotrichum</taxon>
        <taxon>Colletotrichum graminicola species complex</taxon>
    </lineage>
</organism>
<feature type="coiled-coil region" evidence="1">
    <location>
        <begin position="87"/>
        <end position="114"/>
    </location>
</feature>
<feature type="region of interest" description="Disordered" evidence="2">
    <location>
        <begin position="159"/>
        <end position="196"/>
    </location>
</feature>
<evidence type="ECO:0000313" key="3">
    <source>
        <dbReference type="EMBL" id="KDN64356.1"/>
    </source>
</evidence>
<proteinExistence type="predicted"/>
<name>A0A066XF20_COLSU</name>
<dbReference type="AlphaFoldDB" id="A0A066XF20"/>
<dbReference type="STRING" id="1173701.A0A066XF20"/>
<accession>A0A066XF20</accession>
<evidence type="ECO:0000256" key="2">
    <source>
        <dbReference type="SAM" id="MobiDB-lite"/>
    </source>
</evidence>
<protein>
    <recommendedName>
        <fullName evidence="5">NACHT-NTPase and P-loop NTPases N-terminal domain-containing protein</fullName>
    </recommendedName>
</protein>